<dbReference type="OrthoDB" id="5187715at2"/>
<proteinExistence type="predicted"/>
<reference evidence="2 3" key="1">
    <citation type="submission" date="2018-11" db="EMBL/GenBank/DDBJ databases">
        <title>Trebonia kvetii gen.nov., sp.nov., a novel acidophilic actinobacterium, and proposal of the new actinobacterial family Treboniaceae fam. nov.</title>
        <authorList>
            <person name="Rapoport D."/>
            <person name="Sagova-Mareckova M."/>
            <person name="Sedlacek I."/>
            <person name="Provaznik J."/>
            <person name="Kralova S."/>
            <person name="Pavlinic D."/>
            <person name="Benes V."/>
            <person name="Kopecky J."/>
        </authorList>
    </citation>
    <scope>NUCLEOTIDE SEQUENCE [LARGE SCALE GENOMIC DNA]</scope>
    <source>
        <strain evidence="2 3">15Tr583</strain>
    </source>
</reference>
<evidence type="ECO:0000256" key="1">
    <source>
        <dbReference type="SAM" id="Phobius"/>
    </source>
</evidence>
<evidence type="ECO:0000313" key="2">
    <source>
        <dbReference type="EMBL" id="TVY99727.1"/>
    </source>
</evidence>
<dbReference type="InterPro" id="IPR007060">
    <property type="entry name" value="FtsL/DivIC"/>
</dbReference>
<feature type="transmembrane region" description="Helical" evidence="1">
    <location>
        <begin position="35"/>
        <end position="53"/>
    </location>
</feature>
<dbReference type="RefSeq" id="WP_145862211.1">
    <property type="nucleotide sequence ID" value="NZ_RPFW01000012.1"/>
</dbReference>
<dbReference type="Pfam" id="PF04977">
    <property type="entry name" value="DivIC"/>
    <property type="match status" value="1"/>
</dbReference>
<keyword evidence="1" id="KW-0812">Transmembrane</keyword>
<accession>A0A6P2BLG8</accession>
<organism evidence="2 3">
    <name type="scientific">Trebonia kvetii</name>
    <dbReference type="NCBI Taxonomy" id="2480626"/>
    <lineage>
        <taxon>Bacteria</taxon>
        <taxon>Bacillati</taxon>
        <taxon>Actinomycetota</taxon>
        <taxon>Actinomycetes</taxon>
        <taxon>Streptosporangiales</taxon>
        <taxon>Treboniaceae</taxon>
        <taxon>Trebonia</taxon>
    </lineage>
</organism>
<evidence type="ECO:0000313" key="3">
    <source>
        <dbReference type="Proteomes" id="UP000460272"/>
    </source>
</evidence>
<dbReference type="AlphaFoldDB" id="A0A6P2BLG8"/>
<sequence>MPTQAAPAQPPPQPSPAQAAAMAAASRSTRLTGRAALLAVVICAIALSLAYPVREYIAQRQQIDQLLAEQQTVAAQVQALREENVKLSQSWYIEQQAEDQLHMCFPQQQCYEVISGQPAKPGAAKPQTMADPWYDKLWQSVQKADAPSAR</sequence>
<keyword evidence="3" id="KW-1185">Reference proteome</keyword>
<dbReference type="EMBL" id="RPFW01000012">
    <property type="protein sequence ID" value="TVY99727.1"/>
    <property type="molecule type" value="Genomic_DNA"/>
</dbReference>
<comment type="caution">
    <text evidence="2">The sequence shown here is derived from an EMBL/GenBank/DDBJ whole genome shotgun (WGS) entry which is preliminary data.</text>
</comment>
<protein>
    <submittedName>
        <fullName evidence="2">Septum formation initiator family protein</fullName>
    </submittedName>
</protein>
<dbReference type="Proteomes" id="UP000460272">
    <property type="component" value="Unassembled WGS sequence"/>
</dbReference>
<name>A0A6P2BLG8_9ACTN</name>
<gene>
    <name evidence="2" type="ORF">EAS64_41530</name>
</gene>
<keyword evidence="1" id="KW-0472">Membrane</keyword>
<keyword evidence="1" id="KW-1133">Transmembrane helix</keyword>